<keyword evidence="6" id="KW-0375">Hydrogen ion transport</keyword>
<evidence type="ECO:0000256" key="4">
    <source>
        <dbReference type="ARBA" id="ARBA00022547"/>
    </source>
</evidence>
<geneLocation type="mitochondrion" evidence="13"/>
<evidence type="ECO:0000256" key="7">
    <source>
        <dbReference type="ARBA" id="ARBA00022989"/>
    </source>
</evidence>
<name>G8HMW0_9EUPU</name>
<dbReference type="Gene3D" id="1.20.120.220">
    <property type="entry name" value="ATP synthase, F0 complex, subunit A"/>
    <property type="match status" value="1"/>
</dbReference>
<dbReference type="PANTHER" id="PTHR11410:SF0">
    <property type="entry name" value="ATP SYNTHASE SUBUNIT A"/>
    <property type="match status" value="1"/>
</dbReference>
<comment type="subcellular location">
    <subcellularLocation>
        <location evidence="1">Membrane</location>
        <topology evidence="1">Multi-pass membrane protein</topology>
    </subcellularLocation>
    <subcellularLocation>
        <location evidence="11">Mitochondrion inner membrane</location>
        <topology evidence="11">Multi-pass membrane protein</topology>
    </subcellularLocation>
</comment>
<feature type="transmembrane region" description="Helical" evidence="12">
    <location>
        <begin position="12"/>
        <end position="30"/>
    </location>
</feature>
<evidence type="ECO:0000256" key="9">
    <source>
        <dbReference type="ARBA" id="ARBA00023136"/>
    </source>
</evidence>
<dbReference type="SUPFAM" id="SSF81336">
    <property type="entry name" value="F1F0 ATP synthase subunit A"/>
    <property type="match status" value="1"/>
</dbReference>
<dbReference type="InterPro" id="IPR000568">
    <property type="entry name" value="ATP_synth_F0_asu"/>
</dbReference>
<evidence type="ECO:0000313" key="13">
    <source>
        <dbReference type="EMBL" id="AEQ93835.1"/>
    </source>
</evidence>
<evidence type="ECO:0000256" key="8">
    <source>
        <dbReference type="ARBA" id="ARBA00023065"/>
    </source>
</evidence>
<dbReference type="EMBL" id="JN606067">
    <property type="protein sequence ID" value="AEQ93835.1"/>
    <property type="molecule type" value="Genomic_DNA"/>
</dbReference>
<keyword evidence="3" id="KW-0813">Transport</keyword>
<keyword evidence="9 12" id="KW-0472">Membrane</keyword>
<comment type="similarity">
    <text evidence="2">Belongs to the ATPase A chain family.</text>
</comment>
<keyword evidence="10" id="KW-0066">ATP synthesis</keyword>
<evidence type="ECO:0000256" key="3">
    <source>
        <dbReference type="ARBA" id="ARBA00022448"/>
    </source>
</evidence>
<dbReference type="GO" id="GO:0046933">
    <property type="term" value="F:proton-transporting ATP synthase activity, rotational mechanism"/>
    <property type="evidence" value="ECO:0007669"/>
    <property type="project" value="TreeGrafter"/>
</dbReference>
<accession>G8HMW0</accession>
<dbReference type="AlphaFoldDB" id="G8HMW0"/>
<evidence type="ECO:0000256" key="11">
    <source>
        <dbReference type="RuleBase" id="RU004450"/>
    </source>
</evidence>
<keyword evidence="5 12" id="KW-0812">Transmembrane</keyword>
<evidence type="ECO:0000256" key="2">
    <source>
        <dbReference type="ARBA" id="ARBA00006810"/>
    </source>
</evidence>
<dbReference type="Pfam" id="PF00119">
    <property type="entry name" value="ATP-synt_A"/>
    <property type="match status" value="1"/>
</dbReference>
<keyword evidence="8" id="KW-0406">Ion transport</keyword>
<evidence type="ECO:0000256" key="10">
    <source>
        <dbReference type="ARBA" id="ARBA00023310"/>
    </source>
</evidence>
<feature type="transmembrane region" description="Helical" evidence="12">
    <location>
        <begin position="89"/>
        <end position="109"/>
    </location>
</feature>
<evidence type="ECO:0000256" key="12">
    <source>
        <dbReference type="SAM" id="Phobius"/>
    </source>
</evidence>
<dbReference type="GO" id="GO:0005743">
    <property type="term" value="C:mitochondrial inner membrane"/>
    <property type="evidence" value="ECO:0007669"/>
    <property type="project" value="UniProtKB-SubCell"/>
</dbReference>
<keyword evidence="4" id="KW-0138">CF(0)</keyword>
<dbReference type="GO" id="GO:0045259">
    <property type="term" value="C:proton-transporting ATP synthase complex"/>
    <property type="evidence" value="ECO:0007669"/>
    <property type="project" value="UniProtKB-KW"/>
</dbReference>
<keyword evidence="7 12" id="KW-1133">Transmembrane helix</keyword>
<dbReference type="PANTHER" id="PTHR11410">
    <property type="entry name" value="ATP SYNTHASE SUBUNIT A"/>
    <property type="match status" value="1"/>
</dbReference>
<dbReference type="PROSITE" id="PS00449">
    <property type="entry name" value="ATPASE_A"/>
    <property type="match status" value="1"/>
</dbReference>
<protein>
    <recommendedName>
        <fullName evidence="11">ATP synthase subunit a</fullName>
    </recommendedName>
</protein>
<dbReference type="InterPro" id="IPR023011">
    <property type="entry name" value="ATP_synth_F0_asu_AS"/>
</dbReference>
<dbReference type="CDD" id="cd00310">
    <property type="entry name" value="ATP-synt_Fo_a_6"/>
    <property type="match status" value="1"/>
</dbReference>
<reference evidence="13" key="1">
    <citation type="journal article" date="2011" name="BMC Evol. Biol.">
        <title>Ten new complete mitochondrial genomes of pulmonates (Mollusca: Gastropoda) and their impact on phylogenetic relationships.</title>
        <authorList>
            <person name="White T.R."/>
            <person name="Conrad M.M."/>
            <person name="Tseng R."/>
            <person name="Balayan S."/>
            <person name="Golding R."/>
            <person name="de Frias Martins A.M."/>
            <person name="Dayrat B.A."/>
        </authorList>
    </citation>
    <scope>NUCLEOTIDE SEQUENCE</scope>
</reference>
<dbReference type="NCBIfam" id="TIGR01131">
    <property type="entry name" value="ATP_synt_6_or_A"/>
    <property type="match status" value="1"/>
</dbReference>
<evidence type="ECO:0000256" key="5">
    <source>
        <dbReference type="ARBA" id="ARBA00022692"/>
    </source>
</evidence>
<feature type="transmembrane region" description="Helical" evidence="12">
    <location>
        <begin position="178"/>
        <end position="209"/>
    </location>
</feature>
<organism evidence="13">
    <name type="scientific">Myosotella myosotis</name>
    <name type="common">mouse ear snail</name>
    <dbReference type="NCBI Taxonomy" id="252580"/>
    <lineage>
        <taxon>Eukaryota</taxon>
        <taxon>Metazoa</taxon>
        <taxon>Spiralia</taxon>
        <taxon>Lophotrochozoa</taxon>
        <taxon>Mollusca</taxon>
        <taxon>Gastropoda</taxon>
        <taxon>Heterobranchia</taxon>
        <taxon>Euthyneura</taxon>
        <taxon>Panpulmonata</taxon>
        <taxon>Eupulmonata</taxon>
        <taxon>Ellobiida</taxon>
        <taxon>Ellobioidea</taxon>
        <taxon>Ellobiidae</taxon>
        <taxon>Myosotella</taxon>
    </lineage>
</organism>
<keyword evidence="13" id="KW-0496">Mitochondrion</keyword>
<gene>
    <name evidence="13" type="primary">atp6</name>
</gene>
<reference evidence="13" key="2">
    <citation type="submission" date="2011-08" db="EMBL/GenBank/DDBJ databases">
        <authorList>
            <person name="Dayrat B."/>
        </authorList>
    </citation>
    <scope>NUCLEOTIDE SEQUENCE</scope>
</reference>
<dbReference type="InterPro" id="IPR045083">
    <property type="entry name" value="ATP_synth_F0_asu_bact/mt"/>
</dbReference>
<dbReference type="PRINTS" id="PR00123">
    <property type="entry name" value="ATPASEA"/>
</dbReference>
<evidence type="ECO:0000256" key="6">
    <source>
        <dbReference type="ARBA" id="ARBA00022781"/>
    </source>
</evidence>
<feature type="transmembrane region" description="Helical" evidence="12">
    <location>
        <begin position="61"/>
        <end position="82"/>
    </location>
</feature>
<evidence type="ECO:0000256" key="1">
    <source>
        <dbReference type="ARBA" id="ARBA00004141"/>
    </source>
</evidence>
<dbReference type="InterPro" id="IPR035908">
    <property type="entry name" value="F0_ATP_A_sf"/>
</dbReference>
<proteinExistence type="inferred from homology"/>
<sequence length="214" mass="22915">MMADLFSSLDGCSNFISWGIPLLFPLLFLTSKTWSGALSVAELLESALPTLPKKHMQPGPAMLKSVLTLVALVNLMGLVPFVSSPTSSLWFGGTLALVSWGAILLSGILHSPKQAFAHLAPSGAPWVLLPFLILIETISILIRPLTLTVRLVANISAGHIVMSLIANLLSSLSGVSGVLVALLSVAYFLFEIFVCVIQAYIFTLLLGLYMEEHP</sequence>